<dbReference type="Gene3D" id="1.25.40.10">
    <property type="entry name" value="Tetratricopeptide repeat domain"/>
    <property type="match status" value="2"/>
</dbReference>
<dbReference type="SMART" id="SM00028">
    <property type="entry name" value="TPR"/>
    <property type="match status" value="6"/>
</dbReference>
<evidence type="ECO:0000256" key="3">
    <source>
        <dbReference type="PROSITE-ProRule" id="PRU00339"/>
    </source>
</evidence>
<dbReference type="PANTHER" id="PTHR44858:SF1">
    <property type="entry name" value="UDP-N-ACETYLGLUCOSAMINE--PEPTIDE N-ACETYLGLUCOSAMINYLTRANSFERASE SPINDLY-RELATED"/>
    <property type="match status" value="1"/>
</dbReference>
<gene>
    <name evidence="5" type="ORF">IX39_00890</name>
</gene>
<dbReference type="SUPFAM" id="SSF48452">
    <property type="entry name" value="TPR-like"/>
    <property type="match status" value="1"/>
</dbReference>
<evidence type="ECO:0000256" key="2">
    <source>
        <dbReference type="ARBA" id="ARBA00022803"/>
    </source>
</evidence>
<dbReference type="InterPro" id="IPR019734">
    <property type="entry name" value="TPR_rpt"/>
</dbReference>
<feature type="repeat" description="TPR" evidence="3">
    <location>
        <begin position="218"/>
        <end position="251"/>
    </location>
</feature>
<dbReference type="Pfam" id="PF14559">
    <property type="entry name" value="TPR_19"/>
    <property type="match status" value="1"/>
</dbReference>
<dbReference type="STRING" id="236814.IX39_00890"/>
<dbReference type="Pfam" id="PF00515">
    <property type="entry name" value="TPR_1"/>
    <property type="match status" value="1"/>
</dbReference>
<dbReference type="AlphaFoldDB" id="A0A085Z4A4"/>
<dbReference type="GO" id="GO:0009279">
    <property type="term" value="C:cell outer membrane"/>
    <property type="evidence" value="ECO:0007669"/>
    <property type="project" value="TreeGrafter"/>
</dbReference>
<sequence>MKKIFFFILPFTALFSFAQEKAAPVALQSNMKAAVINDGSQLYEEAYELYQSEEYDLALEKINAAIKLDKRKIDFYDLKCYILIKLKRNKEIIETATYAISLNPKDAKFYEIRGNTYYFDFEPEKALQDYRKMIALDQTNDRYYNNYLKLLNEKRLDQEMINLYPVFEKALPGIKENSDNQFLHDVYFYFSLPFERAKNHEKAKALLTEAINQKDSGSMYYNNRGLIYQETGDLKLALQDLNKAIEIKSDEPSYYENRFSIYFQAKDYENARKDLLKILALGNNDPYIYANLGNTYQMQGKSKEAVENYEIALIKDPKNTSVITNAAYGYFDLGNTVKAKAYFEKALAIDPKEIDILIGLAVIYNEEKNKAQKTKILSKITENTDYKPSKNLLKELIKEHYIYTEKFQKAWEKLF</sequence>
<dbReference type="InterPro" id="IPR050498">
    <property type="entry name" value="Ycf3"/>
</dbReference>
<dbReference type="OrthoDB" id="9814069at2"/>
<accession>A0A085Z4A4</accession>
<dbReference type="RefSeq" id="WP_034672573.1">
    <property type="nucleotide sequence ID" value="NZ_FPAP01000007.1"/>
</dbReference>
<keyword evidence="2 3" id="KW-0802">TPR repeat</keyword>
<dbReference type="GO" id="GO:0046813">
    <property type="term" value="P:receptor-mediated virion attachment to host cell"/>
    <property type="evidence" value="ECO:0007669"/>
    <property type="project" value="TreeGrafter"/>
</dbReference>
<proteinExistence type="predicted"/>
<keyword evidence="4" id="KW-0732">Signal</keyword>
<dbReference type="PANTHER" id="PTHR44858">
    <property type="entry name" value="TETRATRICOPEPTIDE REPEAT PROTEIN 6"/>
    <property type="match status" value="1"/>
</dbReference>
<evidence type="ECO:0000256" key="4">
    <source>
        <dbReference type="SAM" id="SignalP"/>
    </source>
</evidence>
<organism evidence="5 6">
    <name type="scientific">Chryseobacterium formosense</name>
    <dbReference type="NCBI Taxonomy" id="236814"/>
    <lineage>
        <taxon>Bacteria</taxon>
        <taxon>Pseudomonadati</taxon>
        <taxon>Bacteroidota</taxon>
        <taxon>Flavobacteriia</taxon>
        <taxon>Flavobacteriales</taxon>
        <taxon>Weeksellaceae</taxon>
        <taxon>Chryseobacterium group</taxon>
        <taxon>Chryseobacterium</taxon>
    </lineage>
</organism>
<comment type="caution">
    <text evidence="5">The sequence shown here is derived from an EMBL/GenBank/DDBJ whole genome shotgun (WGS) entry which is preliminary data.</text>
</comment>
<protein>
    <submittedName>
        <fullName evidence="5">Uncharacterized protein</fullName>
    </submittedName>
</protein>
<evidence type="ECO:0000313" key="5">
    <source>
        <dbReference type="EMBL" id="KFE99267.1"/>
    </source>
</evidence>
<dbReference type="EMBL" id="JPRP01000001">
    <property type="protein sequence ID" value="KFE99267.1"/>
    <property type="molecule type" value="Genomic_DNA"/>
</dbReference>
<keyword evidence="1" id="KW-0677">Repeat</keyword>
<name>A0A085Z4A4_9FLAO</name>
<dbReference type="eggNOG" id="COG0457">
    <property type="taxonomic scope" value="Bacteria"/>
</dbReference>
<dbReference type="InterPro" id="IPR011990">
    <property type="entry name" value="TPR-like_helical_dom_sf"/>
</dbReference>
<feature type="repeat" description="TPR" evidence="3">
    <location>
        <begin position="320"/>
        <end position="353"/>
    </location>
</feature>
<dbReference type="PROSITE" id="PS50005">
    <property type="entry name" value="TPR"/>
    <property type="match status" value="4"/>
</dbReference>
<keyword evidence="6" id="KW-1185">Reference proteome</keyword>
<feature type="repeat" description="TPR" evidence="3">
    <location>
        <begin position="107"/>
        <end position="140"/>
    </location>
</feature>
<evidence type="ECO:0000256" key="1">
    <source>
        <dbReference type="ARBA" id="ARBA00022737"/>
    </source>
</evidence>
<feature type="repeat" description="TPR" evidence="3">
    <location>
        <begin position="286"/>
        <end position="319"/>
    </location>
</feature>
<evidence type="ECO:0000313" key="6">
    <source>
        <dbReference type="Proteomes" id="UP000028713"/>
    </source>
</evidence>
<reference evidence="5 6" key="1">
    <citation type="submission" date="2014-07" db="EMBL/GenBank/DDBJ databases">
        <title>Genome of Chryseobacterium formosense LMG 24722.</title>
        <authorList>
            <person name="Pipes S.E."/>
            <person name="Stropko S.J."/>
            <person name="Newman J.D."/>
        </authorList>
    </citation>
    <scope>NUCLEOTIDE SEQUENCE [LARGE SCALE GENOMIC DNA]</scope>
    <source>
        <strain evidence="5 6">LMG 24722</strain>
    </source>
</reference>
<dbReference type="Proteomes" id="UP000028713">
    <property type="component" value="Unassembled WGS sequence"/>
</dbReference>
<feature type="chain" id="PRO_5001800684" evidence="4">
    <location>
        <begin position="19"/>
        <end position="415"/>
    </location>
</feature>
<feature type="signal peptide" evidence="4">
    <location>
        <begin position="1"/>
        <end position="18"/>
    </location>
</feature>